<evidence type="ECO:0000313" key="1">
    <source>
        <dbReference type="EMBL" id="QRF66353.1"/>
    </source>
</evidence>
<sequence>MTSTTDVLPLIQSVLDDASLPRDQHDALSKAADIIAAQNGVAAIAAERQRQIAVEGWTPDHDDSHTGAELAMMAACLAAPQTLYAMDHLPSGLGVGFVIPTPFEAQYDKRPWTPDHLPDNETLPLKERRRQLVISGALCAAEIDRLDRAAQIRASRVTPSTTSAQDRKA</sequence>
<proteinExistence type="predicted"/>
<accession>A0ABX7F9I0</accession>
<evidence type="ECO:0000313" key="2">
    <source>
        <dbReference type="Proteomes" id="UP000596387"/>
    </source>
</evidence>
<dbReference type="Proteomes" id="UP000596387">
    <property type="component" value="Chromosome"/>
</dbReference>
<dbReference type="EMBL" id="CP047166">
    <property type="protein sequence ID" value="QRF66353.1"/>
    <property type="molecule type" value="Genomic_DNA"/>
</dbReference>
<gene>
    <name evidence="1" type="ORF">GQA70_08550</name>
</gene>
<reference evidence="1 2" key="1">
    <citation type="submission" date="2019-12" db="EMBL/GenBank/DDBJ databases">
        <title>Complete Genome Sequence of a Quorum-Sensing Bacterium,Rhodobacteraceae bacterium C31, Isolated from a marine microalgae symbiotic bacteria.</title>
        <authorList>
            <person name="Zhang Y."/>
        </authorList>
    </citation>
    <scope>NUCLEOTIDE SEQUENCE [LARGE SCALE GENOMIC DNA]</scope>
    <source>
        <strain evidence="1 2">C31</strain>
    </source>
</reference>
<protein>
    <submittedName>
        <fullName evidence="1">Uncharacterized protein</fullName>
    </submittedName>
</protein>
<name>A0ABX7F9I0_9RHOB</name>
<dbReference type="RefSeq" id="WP_023848236.1">
    <property type="nucleotide sequence ID" value="NZ_CP047166.1"/>
</dbReference>
<keyword evidence="2" id="KW-1185">Reference proteome</keyword>
<organism evidence="1 2">
    <name type="scientific">Ponticoccus alexandrii</name>
    <dbReference type="NCBI Taxonomy" id="1943633"/>
    <lineage>
        <taxon>Bacteria</taxon>
        <taxon>Pseudomonadati</taxon>
        <taxon>Pseudomonadota</taxon>
        <taxon>Alphaproteobacteria</taxon>
        <taxon>Rhodobacterales</taxon>
        <taxon>Roseobacteraceae</taxon>
        <taxon>Ponticoccus</taxon>
    </lineage>
</organism>